<keyword evidence="1" id="KW-0472">Membrane</keyword>
<dbReference type="EMBL" id="ML976021">
    <property type="protein sequence ID" value="KAF1943852.1"/>
    <property type="molecule type" value="Genomic_DNA"/>
</dbReference>
<protein>
    <submittedName>
        <fullName evidence="2">Uncharacterized protein</fullName>
    </submittedName>
</protein>
<evidence type="ECO:0000256" key="1">
    <source>
        <dbReference type="SAM" id="Phobius"/>
    </source>
</evidence>
<gene>
    <name evidence="2" type="ORF">EJ02DRAFT_117719</name>
</gene>
<dbReference type="AlphaFoldDB" id="A0A6A5SVT3"/>
<organism evidence="2 3">
    <name type="scientific">Clathrospora elynae</name>
    <dbReference type="NCBI Taxonomy" id="706981"/>
    <lineage>
        <taxon>Eukaryota</taxon>
        <taxon>Fungi</taxon>
        <taxon>Dikarya</taxon>
        <taxon>Ascomycota</taxon>
        <taxon>Pezizomycotina</taxon>
        <taxon>Dothideomycetes</taxon>
        <taxon>Pleosporomycetidae</taxon>
        <taxon>Pleosporales</taxon>
        <taxon>Diademaceae</taxon>
        <taxon>Clathrospora</taxon>
    </lineage>
</organism>
<keyword evidence="1" id="KW-1133">Transmembrane helix</keyword>
<sequence length="213" mass="23413">MSAPHTNTDVALPHASLLEYFRNPAAASEPIDSGALLPLYSECIKPHQLLHPPTENAKTEDEQFKCGAWGEHLPKPDDPAKSTPTFTSRYIAKGADAFSCIWCATSVIILTVFGVSFLLDLGLTQYGLGTGMAQWVMYQHHLPPNRAYSMHFCLETPNREAPGPQMWRRILPGTIGDCTTETAVFFIKSNEAWKVHPDDGVVLGDGKTETARS</sequence>
<accession>A0A6A5SVT3</accession>
<reference evidence="2" key="1">
    <citation type="journal article" date="2020" name="Stud. Mycol.">
        <title>101 Dothideomycetes genomes: a test case for predicting lifestyles and emergence of pathogens.</title>
        <authorList>
            <person name="Haridas S."/>
            <person name="Albert R."/>
            <person name="Binder M."/>
            <person name="Bloem J."/>
            <person name="Labutti K."/>
            <person name="Salamov A."/>
            <person name="Andreopoulos B."/>
            <person name="Baker S."/>
            <person name="Barry K."/>
            <person name="Bills G."/>
            <person name="Bluhm B."/>
            <person name="Cannon C."/>
            <person name="Castanera R."/>
            <person name="Culley D."/>
            <person name="Daum C."/>
            <person name="Ezra D."/>
            <person name="Gonzalez J."/>
            <person name="Henrissat B."/>
            <person name="Kuo A."/>
            <person name="Liang C."/>
            <person name="Lipzen A."/>
            <person name="Lutzoni F."/>
            <person name="Magnuson J."/>
            <person name="Mondo S."/>
            <person name="Nolan M."/>
            <person name="Ohm R."/>
            <person name="Pangilinan J."/>
            <person name="Park H.-J."/>
            <person name="Ramirez L."/>
            <person name="Alfaro M."/>
            <person name="Sun H."/>
            <person name="Tritt A."/>
            <person name="Yoshinaga Y."/>
            <person name="Zwiers L.-H."/>
            <person name="Turgeon B."/>
            <person name="Goodwin S."/>
            <person name="Spatafora J."/>
            <person name="Crous P."/>
            <person name="Grigoriev I."/>
        </authorList>
    </citation>
    <scope>NUCLEOTIDE SEQUENCE</scope>
    <source>
        <strain evidence="2">CBS 161.51</strain>
    </source>
</reference>
<evidence type="ECO:0000313" key="3">
    <source>
        <dbReference type="Proteomes" id="UP000800038"/>
    </source>
</evidence>
<dbReference type="Proteomes" id="UP000800038">
    <property type="component" value="Unassembled WGS sequence"/>
</dbReference>
<proteinExistence type="predicted"/>
<keyword evidence="1" id="KW-0812">Transmembrane</keyword>
<feature type="transmembrane region" description="Helical" evidence="1">
    <location>
        <begin position="97"/>
        <end position="119"/>
    </location>
</feature>
<evidence type="ECO:0000313" key="2">
    <source>
        <dbReference type="EMBL" id="KAF1943852.1"/>
    </source>
</evidence>
<keyword evidence="3" id="KW-1185">Reference proteome</keyword>
<dbReference type="OrthoDB" id="3683032at2759"/>
<name>A0A6A5SVT3_9PLEO</name>